<dbReference type="InterPro" id="IPR000175">
    <property type="entry name" value="Na/ntran_symport"/>
</dbReference>
<keyword evidence="5 6" id="KW-0472">Membrane</keyword>
<evidence type="ECO:0000256" key="4">
    <source>
        <dbReference type="ARBA" id="ARBA00022989"/>
    </source>
</evidence>
<dbReference type="RefSeq" id="XP_012936749.2">
    <property type="nucleotide sequence ID" value="XM_013081295.2"/>
</dbReference>
<evidence type="ECO:0000256" key="3">
    <source>
        <dbReference type="ARBA" id="ARBA00022692"/>
    </source>
</evidence>
<dbReference type="GeneID" id="101857019"/>
<protein>
    <submittedName>
        <fullName evidence="8">Sodium- and chloride-dependent betaine transporter</fullName>
    </submittedName>
</protein>
<proteinExistence type="predicted"/>
<dbReference type="InterPro" id="IPR037272">
    <property type="entry name" value="SNS_sf"/>
</dbReference>
<keyword evidence="2" id="KW-0813">Transport</keyword>
<keyword evidence="4 6" id="KW-1133">Transmembrane helix</keyword>
<dbReference type="PANTHER" id="PTHR11616:SF240">
    <property type="entry name" value="BLOATED TUBULES, ISOFORM B-RELATED"/>
    <property type="match status" value="1"/>
</dbReference>
<feature type="transmembrane region" description="Helical" evidence="6">
    <location>
        <begin position="12"/>
        <end position="30"/>
    </location>
</feature>
<accession>A0ABM0ZXV6</accession>
<gene>
    <name evidence="8" type="primary">LOC101857019</name>
</gene>
<keyword evidence="3 6" id="KW-0812">Transmembrane</keyword>
<comment type="subcellular location">
    <subcellularLocation>
        <location evidence="1">Membrane</location>
        <topology evidence="1">Multi-pass membrane protein</topology>
    </subcellularLocation>
</comment>
<evidence type="ECO:0000256" key="2">
    <source>
        <dbReference type="ARBA" id="ARBA00022448"/>
    </source>
</evidence>
<evidence type="ECO:0000256" key="6">
    <source>
        <dbReference type="SAM" id="Phobius"/>
    </source>
</evidence>
<evidence type="ECO:0000256" key="5">
    <source>
        <dbReference type="ARBA" id="ARBA00023136"/>
    </source>
</evidence>
<dbReference type="PANTHER" id="PTHR11616">
    <property type="entry name" value="SODIUM/CHLORIDE DEPENDENT TRANSPORTER"/>
    <property type="match status" value="1"/>
</dbReference>
<reference evidence="8" key="1">
    <citation type="submission" date="2025-08" db="UniProtKB">
        <authorList>
            <consortium name="RefSeq"/>
        </authorList>
    </citation>
    <scope>IDENTIFICATION</scope>
</reference>
<dbReference type="Pfam" id="PF00209">
    <property type="entry name" value="SNF"/>
    <property type="match status" value="1"/>
</dbReference>
<evidence type="ECO:0000313" key="7">
    <source>
        <dbReference type="Proteomes" id="UP000694888"/>
    </source>
</evidence>
<organism evidence="7 8">
    <name type="scientific">Aplysia californica</name>
    <name type="common">California sea hare</name>
    <dbReference type="NCBI Taxonomy" id="6500"/>
    <lineage>
        <taxon>Eukaryota</taxon>
        <taxon>Metazoa</taxon>
        <taxon>Spiralia</taxon>
        <taxon>Lophotrochozoa</taxon>
        <taxon>Mollusca</taxon>
        <taxon>Gastropoda</taxon>
        <taxon>Heterobranchia</taxon>
        <taxon>Euthyneura</taxon>
        <taxon>Tectipleura</taxon>
        <taxon>Aplysiida</taxon>
        <taxon>Aplysioidea</taxon>
        <taxon>Aplysiidae</taxon>
        <taxon>Aplysia</taxon>
    </lineage>
</organism>
<dbReference type="SUPFAM" id="SSF161070">
    <property type="entry name" value="SNF-like"/>
    <property type="match status" value="1"/>
</dbReference>
<evidence type="ECO:0000313" key="8">
    <source>
        <dbReference type="RefSeq" id="XP_012936749.2"/>
    </source>
</evidence>
<dbReference type="PROSITE" id="PS50267">
    <property type="entry name" value="NA_NEUROTRAN_SYMP_3"/>
    <property type="match status" value="1"/>
</dbReference>
<sequence length="135" mass="14882">MEVAMGQFLSKSSWHVFAICPLFAGLGIAMNVLSLIVSWFFLVVLAWSLIYLVNSFKDPLPWTLCGQWWNSEHCRPTSGSSGGIGANGSGSVAEALNETSDQMNLWMKSYNLTASNDTVKTNLSKSASEEFWTYV</sequence>
<keyword evidence="7" id="KW-1185">Reference proteome</keyword>
<dbReference type="Proteomes" id="UP000694888">
    <property type="component" value="Unplaced"/>
</dbReference>
<evidence type="ECO:0000256" key="1">
    <source>
        <dbReference type="ARBA" id="ARBA00004141"/>
    </source>
</evidence>
<name>A0ABM0ZXV6_APLCA</name>
<feature type="transmembrane region" description="Helical" evidence="6">
    <location>
        <begin position="36"/>
        <end position="53"/>
    </location>
</feature>